<comment type="subcellular location">
    <subcellularLocation>
        <location evidence="1">Membrane</location>
        <topology evidence="1">Multi-pass membrane protein</topology>
    </subcellularLocation>
</comment>
<keyword evidence="6 7" id="KW-0472">Membrane</keyword>
<dbReference type="Proteomes" id="UP000658278">
    <property type="component" value="Unassembled WGS sequence"/>
</dbReference>
<keyword evidence="2" id="KW-0813">Transport</keyword>
<feature type="transmembrane region" description="Helical" evidence="7">
    <location>
        <begin position="573"/>
        <end position="593"/>
    </location>
</feature>
<dbReference type="RefSeq" id="WP_200278708.1">
    <property type="nucleotide sequence ID" value="NZ_JAENII010000006.1"/>
</dbReference>
<reference evidence="9" key="1">
    <citation type="submission" date="2021-01" db="EMBL/GenBank/DDBJ databases">
        <title>Modified the classification status of verrucomicrobia.</title>
        <authorList>
            <person name="Feng X."/>
        </authorList>
    </citation>
    <scope>NUCLEOTIDE SEQUENCE</scope>
    <source>
        <strain evidence="9">KCTC 22201</strain>
    </source>
</reference>
<dbReference type="Gene3D" id="3.30.70.1450">
    <property type="entry name" value="Regulator of K+ conductance, C-terminal domain"/>
    <property type="match status" value="2"/>
</dbReference>
<dbReference type="InterPro" id="IPR036721">
    <property type="entry name" value="RCK_C_sf"/>
</dbReference>
<evidence type="ECO:0000259" key="8">
    <source>
        <dbReference type="PROSITE" id="PS51202"/>
    </source>
</evidence>
<dbReference type="Pfam" id="PF02080">
    <property type="entry name" value="TrkA_C"/>
    <property type="match status" value="2"/>
</dbReference>
<feature type="transmembrane region" description="Helical" evidence="7">
    <location>
        <begin position="481"/>
        <end position="501"/>
    </location>
</feature>
<keyword evidence="4" id="KW-0677">Repeat</keyword>
<evidence type="ECO:0000256" key="3">
    <source>
        <dbReference type="ARBA" id="ARBA00022692"/>
    </source>
</evidence>
<dbReference type="PANTHER" id="PTHR43652">
    <property type="entry name" value="BASIC AMINO ACID ANTIPORTER YFCC-RELATED"/>
    <property type="match status" value="1"/>
</dbReference>
<gene>
    <name evidence="9" type="ORF">JIN81_09500</name>
</gene>
<organism evidence="9 10">
    <name type="scientific">Haloferula rosea</name>
    <dbReference type="NCBI Taxonomy" id="490093"/>
    <lineage>
        <taxon>Bacteria</taxon>
        <taxon>Pseudomonadati</taxon>
        <taxon>Verrucomicrobiota</taxon>
        <taxon>Verrucomicrobiia</taxon>
        <taxon>Verrucomicrobiales</taxon>
        <taxon>Verrucomicrobiaceae</taxon>
        <taxon>Haloferula</taxon>
    </lineage>
</organism>
<evidence type="ECO:0000256" key="6">
    <source>
        <dbReference type="ARBA" id="ARBA00023136"/>
    </source>
</evidence>
<feature type="transmembrane region" description="Helical" evidence="7">
    <location>
        <begin position="535"/>
        <end position="553"/>
    </location>
</feature>
<feature type="transmembrane region" description="Helical" evidence="7">
    <location>
        <begin position="29"/>
        <end position="46"/>
    </location>
</feature>
<evidence type="ECO:0000256" key="7">
    <source>
        <dbReference type="SAM" id="Phobius"/>
    </source>
</evidence>
<feature type="transmembrane region" description="Helical" evidence="7">
    <location>
        <begin position="405"/>
        <end position="438"/>
    </location>
</feature>
<feature type="transmembrane region" description="Helical" evidence="7">
    <location>
        <begin position="450"/>
        <end position="469"/>
    </location>
</feature>
<dbReference type="InterPro" id="IPR051679">
    <property type="entry name" value="DASS-Related_Transporters"/>
</dbReference>
<feature type="transmembrane region" description="Helical" evidence="7">
    <location>
        <begin position="507"/>
        <end position="528"/>
    </location>
</feature>
<keyword evidence="10" id="KW-1185">Reference proteome</keyword>
<dbReference type="AlphaFoldDB" id="A0A934RA68"/>
<sequence length="595" mass="63536">MTPQAIDMLVTFAVLGAVFLIFMREWLPVDMAALGGMCVLLAVGVLDEKDLGKVFSNAAPMTIGAMFVLSEALTRTGAIDWLAGKFAKWAGSSLLRAVLILALIVMPLSAFLNNTPVVVVFLPVLMAYSRSTGIRASKLLIPLSFLSILGGTTTLIGTSTNLLVAGVASNVGQPAFSIFEISGLGLIYAAIGFLYLYFIGHRLLPNRDTVSSLLDAEDTRRFSSAAEIAAGSDLIGQRLLDVAAFADRKKVVVYQVNRRGQRVDDIPLDALVIEERDVLWFRATSKVLAEMRATEGLVLLPEKIGEKDGGTEVMTVEAIIGSHSKLIGKTVRGSNMRRKYGVVVMAVHRKGVNLSEGYQDLSLAFGDTLLLEGPVHGLSQLRAEDDFLSLNESVVKTPRKSKILVAIGALGLAILLAAVGAMSITSAALIAAVTVVLLGCVEVREAYRSIEWNILFLIYGMLGIGVAMEKTGGAELIANQVVAMSSDLGPVFVLAAIYLLASLMTEIVTNNAVAIILTPIVISIAASLNVDPRPFIVAVMFGASASFITPIGYQTNTYVYGAGGYKFSDFLKVGVPLNLILWATATVLIPKFWPF</sequence>
<protein>
    <submittedName>
        <fullName evidence="9">SLC13 family permease</fullName>
    </submittedName>
</protein>
<evidence type="ECO:0000256" key="1">
    <source>
        <dbReference type="ARBA" id="ARBA00004141"/>
    </source>
</evidence>
<keyword evidence="5 7" id="KW-1133">Transmembrane helix</keyword>
<feature type="transmembrane region" description="Helical" evidence="7">
    <location>
        <begin position="6"/>
        <end position="22"/>
    </location>
</feature>
<evidence type="ECO:0000313" key="9">
    <source>
        <dbReference type="EMBL" id="MBK1827257.1"/>
    </source>
</evidence>
<evidence type="ECO:0000256" key="2">
    <source>
        <dbReference type="ARBA" id="ARBA00022448"/>
    </source>
</evidence>
<feature type="transmembrane region" description="Helical" evidence="7">
    <location>
        <begin position="176"/>
        <end position="198"/>
    </location>
</feature>
<feature type="domain" description="RCK C-terminal" evidence="8">
    <location>
        <begin position="303"/>
        <end position="387"/>
    </location>
</feature>
<dbReference type="GO" id="GO:0006813">
    <property type="term" value="P:potassium ion transport"/>
    <property type="evidence" value="ECO:0007669"/>
    <property type="project" value="InterPro"/>
</dbReference>
<dbReference type="SUPFAM" id="SSF116726">
    <property type="entry name" value="TrkA C-terminal domain-like"/>
    <property type="match status" value="2"/>
</dbReference>
<name>A0A934RA68_9BACT</name>
<dbReference type="GO" id="GO:0008324">
    <property type="term" value="F:monoatomic cation transmembrane transporter activity"/>
    <property type="evidence" value="ECO:0007669"/>
    <property type="project" value="InterPro"/>
</dbReference>
<dbReference type="PANTHER" id="PTHR43652:SF2">
    <property type="entry name" value="BASIC AMINO ACID ANTIPORTER YFCC-RELATED"/>
    <property type="match status" value="1"/>
</dbReference>
<dbReference type="Pfam" id="PF03600">
    <property type="entry name" value="CitMHS"/>
    <property type="match status" value="1"/>
</dbReference>
<comment type="caution">
    <text evidence="9">The sequence shown here is derived from an EMBL/GenBank/DDBJ whole genome shotgun (WGS) entry which is preliminary data.</text>
</comment>
<dbReference type="GO" id="GO:0005886">
    <property type="term" value="C:plasma membrane"/>
    <property type="evidence" value="ECO:0007669"/>
    <property type="project" value="TreeGrafter"/>
</dbReference>
<keyword evidence="3 7" id="KW-0812">Transmembrane</keyword>
<evidence type="ECO:0000256" key="5">
    <source>
        <dbReference type="ARBA" id="ARBA00022989"/>
    </source>
</evidence>
<dbReference type="InterPro" id="IPR006037">
    <property type="entry name" value="RCK_C"/>
</dbReference>
<evidence type="ECO:0000256" key="4">
    <source>
        <dbReference type="ARBA" id="ARBA00022737"/>
    </source>
</evidence>
<dbReference type="EMBL" id="JAENII010000006">
    <property type="protein sequence ID" value="MBK1827257.1"/>
    <property type="molecule type" value="Genomic_DNA"/>
</dbReference>
<feature type="transmembrane region" description="Helical" evidence="7">
    <location>
        <begin position="111"/>
        <end position="128"/>
    </location>
</feature>
<accession>A0A934RA68</accession>
<proteinExistence type="predicted"/>
<dbReference type="InterPro" id="IPR004680">
    <property type="entry name" value="Cit_transptr-like_dom"/>
</dbReference>
<evidence type="ECO:0000313" key="10">
    <source>
        <dbReference type="Proteomes" id="UP000658278"/>
    </source>
</evidence>
<dbReference type="PROSITE" id="PS51202">
    <property type="entry name" value="RCK_C"/>
    <property type="match status" value="1"/>
</dbReference>
<feature type="transmembrane region" description="Helical" evidence="7">
    <location>
        <begin position="140"/>
        <end position="164"/>
    </location>
</feature>